<evidence type="ECO:0008006" key="4">
    <source>
        <dbReference type="Google" id="ProtNLM"/>
    </source>
</evidence>
<dbReference type="PANTHER" id="PTHR11091">
    <property type="entry name" value="OXIDOREDUCTASE-RELATED"/>
    <property type="match status" value="1"/>
</dbReference>
<evidence type="ECO:0000256" key="1">
    <source>
        <dbReference type="ARBA" id="ARBA00006056"/>
    </source>
</evidence>
<feature type="non-terminal residue" evidence="3">
    <location>
        <position position="292"/>
    </location>
</feature>
<dbReference type="InterPro" id="IPR043143">
    <property type="entry name" value="Mal/L-sulf/L-lact_DH-like_NADP"/>
</dbReference>
<dbReference type="InterPro" id="IPR003767">
    <property type="entry name" value="Malate/L-lactate_DH-like"/>
</dbReference>
<evidence type="ECO:0000256" key="2">
    <source>
        <dbReference type="ARBA" id="ARBA00023002"/>
    </source>
</evidence>
<dbReference type="AlphaFoldDB" id="A0A382BIN4"/>
<proteinExistence type="inferred from homology"/>
<dbReference type="Gene3D" id="1.10.1530.10">
    <property type="match status" value="1"/>
</dbReference>
<organism evidence="3">
    <name type="scientific">marine metagenome</name>
    <dbReference type="NCBI Taxonomy" id="408172"/>
    <lineage>
        <taxon>unclassified sequences</taxon>
        <taxon>metagenomes</taxon>
        <taxon>ecological metagenomes</taxon>
    </lineage>
</organism>
<dbReference type="SUPFAM" id="SSF89733">
    <property type="entry name" value="L-sulfolactate dehydrogenase-like"/>
    <property type="match status" value="1"/>
</dbReference>
<gene>
    <name evidence="3" type="ORF">METZ01_LOCUS166499</name>
</gene>
<dbReference type="Gene3D" id="3.30.1370.60">
    <property type="entry name" value="Hypothetical oxidoreductase yiak, domain 2"/>
    <property type="match status" value="1"/>
</dbReference>
<sequence length="292" mass="31013">MERYTEEDLQRVGMELLTACGAPEEEAELVVHHLVEASLMGIDSHGVVRYVMYVEECLQERLRPGAPVTIERETPSLIVVDGGNNFGQVGAYRMAKEVERKVADTGIAFAVSRRCHHVGRLGAYPQKLAEAGLFAFAVANSHAAGHFVVPWGGREGRLATNPLAWAAPTSGHPVLLDMSTSMMPEGKVRTALHAGTQVQAGAIIDAHGEPTTDPASFYGPPRGAILPFGGDLGFRGFGLGLLVEVLGSTIAGEELTESFRYVNGLGLLAIDAAGLCGDKARFSGLVDDLASY</sequence>
<reference evidence="3" key="1">
    <citation type="submission" date="2018-05" db="EMBL/GenBank/DDBJ databases">
        <authorList>
            <person name="Lanie J.A."/>
            <person name="Ng W.-L."/>
            <person name="Kazmierczak K.M."/>
            <person name="Andrzejewski T.M."/>
            <person name="Davidsen T.M."/>
            <person name="Wayne K.J."/>
            <person name="Tettelin H."/>
            <person name="Glass J.I."/>
            <person name="Rusch D."/>
            <person name="Podicherti R."/>
            <person name="Tsui H.-C.T."/>
            <person name="Winkler M.E."/>
        </authorList>
    </citation>
    <scope>NUCLEOTIDE SEQUENCE</scope>
</reference>
<name>A0A382BIN4_9ZZZZ</name>
<dbReference type="GO" id="GO:0016491">
    <property type="term" value="F:oxidoreductase activity"/>
    <property type="evidence" value="ECO:0007669"/>
    <property type="project" value="UniProtKB-KW"/>
</dbReference>
<comment type="similarity">
    <text evidence="1">Belongs to the LDH2/MDH2 oxidoreductase family.</text>
</comment>
<protein>
    <recommendedName>
        <fullName evidence="4">Ldh family oxidoreductase</fullName>
    </recommendedName>
</protein>
<keyword evidence="2" id="KW-0560">Oxidoreductase</keyword>
<dbReference type="InterPro" id="IPR036111">
    <property type="entry name" value="Mal/L-sulfo/L-lacto_DH-like_sf"/>
</dbReference>
<dbReference type="PANTHER" id="PTHR11091:SF0">
    <property type="entry name" value="MALATE DEHYDROGENASE"/>
    <property type="match status" value="1"/>
</dbReference>
<evidence type="ECO:0000313" key="3">
    <source>
        <dbReference type="EMBL" id="SVB13645.1"/>
    </source>
</evidence>
<dbReference type="Pfam" id="PF02615">
    <property type="entry name" value="Ldh_2"/>
    <property type="match status" value="1"/>
</dbReference>
<dbReference type="InterPro" id="IPR043144">
    <property type="entry name" value="Mal/L-sulf/L-lact_DH-like_ah"/>
</dbReference>
<dbReference type="EMBL" id="UINC01029985">
    <property type="protein sequence ID" value="SVB13645.1"/>
    <property type="molecule type" value="Genomic_DNA"/>
</dbReference>
<accession>A0A382BIN4</accession>